<evidence type="ECO:0000256" key="1">
    <source>
        <dbReference type="SAM" id="Coils"/>
    </source>
</evidence>
<evidence type="ECO:0000313" key="3">
    <source>
        <dbReference type="Proteomes" id="UP000789831"/>
    </source>
</evidence>
<keyword evidence="1" id="KW-0175">Coiled coil</keyword>
<sequence length="296" mass="35354">MPRKQDYKRKRLSEKYWVSRHLRFLKRVSHYLNVDLSDFTLEYLIKERNLKNQSKAMDAFFVFRVCIATYMTERRLERRKHLTVAEYLRKRRKPLIGYLRKTLPEMEHQPKKYIWSELTSTNDRYLAKRYREKKKKELINSHELIDSLKEQHRRLIMENTSQSDRIHNLEAEQESLKEQIRQLSILNTSLSDTINRNIPLLLDQNTNTIPLSPVSPPNQEINILPSNQELNNPSYNRNTPFSLDQNLSDLFSCVPPSNQEISEINQEPPYFIINLNTPLLLDQNSSFTTLYLNNLF</sequence>
<accession>A0A9N9C238</accession>
<organism evidence="2 3">
    <name type="scientific">Ambispora gerdemannii</name>
    <dbReference type="NCBI Taxonomy" id="144530"/>
    <lineage>
        <taxon>Eukaryota</taxon>
        <taxon>Fungi</taxon>
        <taxon>Fungi incertae sedis</taxon>
        <taxon>Mucoromycota</taxon>
        <taxon>Glomeromycotina</taxon>
        <taxon>Glomeromycetes</taxon>
        <taxon>Archaeosporales</taxon>
        <taxon>Ambisporaceae</taxon>
        <taxon>Ambispora</taxon>
    </lineage>
</organism>
<name>A0A9N9C238_9GLOM</name>
<proteinExistence type="predicted"/>
<dbReference type="EMBL" id="CAJVPL010001797">
    <property type="protein sequence ID" value="CAG8588018.1"/>
    <property type="molecule type" value="Genomic_DNA"/>
</dbReference>
<dbReference type="Proteomes" id="UP000789831">
    <property type="component" value="Unassembled WGS sequence"/>
</dbReference>
<reference evidence="2" key="1">
    <citation type="submission" date="2021-06" db="EMBL/GenBank/DDBJ databases">
        <authorList>
            <person name="Kallberg Y."/>
            <person name="Tangrot J."/>
            <person name="Rosling A."/>
        </authorList>
    </citation>
    <scope>NUCLEOTIDE SEQUENCE</scope>
    <source>
        <strain evidence="2">MT106</strain>
    </source>
</reference>
<protein>
    <submittedName>
        <fullName evidence="2">3187_t:CDS:1</fullName>
    </submittedName>
</protein>
<feature type="coiled-coil region" evidence="1">
    <location>
        <begin position="131"/>
        <end position="186"/>
    </location>
</feature>
<comment type="caution">
    <text evidence="2">The sequence shown here is derived from an EMBL/GenBank/DDBJ whole genome shotgun (WGS) entry which is preliminary data.</text>
</comment>
<keyword evidence="3" id="KW-1185">Reference proteome</keyword>
<gene>
    <name evidence="2" type="ORF">AGERDE_LOCUS8461</name>
</gene>
<evidence type="ECO:0000313" key="2">
    <source>
        <dbReference type="EMBL" id="CAG8588018.1"/>
    </source>
</evidence>
<dbReference type="AlphaFoldDB" id="A0A9N9C238"/>